<proteinExistence type="predicted"/>
<dbReference type="KEGG" id="clf:GJQ69_07225"/>
<keyword evidence="4" id="KW-1185">Reference proteome</keyword>
<protein>
    <submittedName>
        <fullName evidence="1">Uncharacterized protein</fullName>
    </submittedName>
</protein>
<dbReference type="EMBL" id="CP046051">
    <property type="protein sequence ID" value="QKN24299.1"/>
    <property type="molecule type" value="Genomic_DNA"/>
</dbReference>
<dbReference type="AlphaFoldDB" id="A0A859DS33"/>
<name>A0A859DS33_9FIRM</name>
<evidence type="ECO:0000313" key="2">
    <source>
        <dbReference type="EMBL" id="QKO30685.1"/>
    </source>
</evidence>
<reference evidence="2" key="3">
    <citation type="journal article" date="2022" name="Int. J. Syst. Evol. Microbiol.">
        <title>Caproicibacterium lactatifermentans sp. nov., isolated from pit clay used for the production of Chinese strong aroma-type liquor.</title>
        <authorList>
            <person name="Wang H."/>
            <person name="Gu Y."/>
            <person name="Zhao D."/>
            <person name="Qiao Z."/>
            <person name="Zheng J."/>
            <person name="Gao J."/>
            <person name="Ren C."/>
            <person name="Xu Y."/>
        </authorList>
    </citation>
    <scope>NUCLEOTIDE SEQUENCE</scope>
    <source>
        <strain evidence="2">JNU-WLY1368</strain>
    </source>
</reference>
<dbReference type="EMBL" id="CP046161">
    <property type="protein sequence ID" value="QKO30685.1"/>
    <property type="molecule type" value="Genomic_DNA"/>
</dbReference>
<evidence type="ECO:0000313" key="3">
    <source>
        <dbReference type="Proteomes" id="UP000501316"/>
    </source>
</evidence>
<reference evidence="3 4" key="1">
    <citation type="submission" date="2019-11" db="EMBL/GenBank/DDBJ databases">
        <authorList>
            <person name="Ren C."/>
            <person name="Wang H."/>
            <person name="Xu Y."/>
        </authorList>
    </citation>
    <scope>NUCLEOTIDE SEQUENCE [LARGE SCALE GENOMIC DNA]</scope>
    <source>
        <strain evidence="4">JNU-WLY1368</strain>
        <strain evidence="1 3">LBM 19010</strain>
    </source>
</reference>
<evidence type="ECO:0000313" key="4">
    <source>
        <dbReference type="Proteomes" id="UP000509623"/>
    </source>
</evidence>
<dbReference type="Proteomes" id="UP000509623">
    <property type="component" value="Chromosome"/>
</dbReference>
<dbReference type="RefSeq" id="WP_086035375.1">
    <property type="nucleotide sequence ID" value="NZ_CP046051.1"/>
</dbReference>
<accession>A0A859DS33</accession>
<gene>
    <name evidence="1" type="ORF">GJQ69_07225</name>
    <name evidence="2" type="ORF">GKP14_06575</name>
</gene>
<sequence>MFALVSEGKIPNGLLGPVAKLFGDEKKYTEKEMGENFKEMSEIYIMMAKVALVKPTYTELEKAGVSLTDEQLLYIWNFTQTGVDAMRRFRGVKADAESDGGIASVSQKAE</sequence>
<organism evidence="1 3">
    <name type="scientific">Caproicibacterium lactatifermentans</name>
    <dbReference type="NCBI Taxonomy" id="2666138"/>
    <lineage>
        <taxon>Bacteria</taxon>
        <taxon>Bacillati</taxon>
        <taxon>Bacillota</taxon>
        <taxon>Clostridia</taxon>
        <taxon>Eubacteriales</taxon>
        <taxon>Oscillospiraceae</taxon>
        <taxon>Caproicibacterium</taxon>
    </lineage>
</organism>
<evidence type="ECO:0000313" key="1">
    <source>
        <dbReference type="EMBL" id="QKN24299.1"/>
    </source>
</evidence>
<dbReference type="Proteomes" id="UP000501316">
    <property type="component" value="Chromosome"/>
</dbReference>
<reference evidence="2" key="2">
    <citation type="journal article" date="2021" name="Appl. Environ. Microbiol.">
        <title>Adaptability of a Caproate-Producing Bacterium Contributes to Its Dominance in an Anaerobic Fermentation System.</title>
        <authorList>
            <person name="Wang H."/>
            <person name="Gu Y."/>
            <person name="Zhou W."/>
            <person name="Zhao D."/>
            <person name="Qiao Z."/>
            <person name="Zheng J."/>
            <person name="Gao J."/>
            <person name="Chen X."/>
            <person name="Ren C."/>
            <person name="Xu Y."/>
        </authorList>
    </citation>
    <scope>NUCLEOTIDE SEQUENCE</scope>
    <source>
        <strain evidence="2">JNU-WLY1368</strain>
    </source>
</reference>